<dbReference type="CDD" id="cd07377">
    <property type="entry name" value="WHTH_GntR"/>
    <property type="match status" value="1"/>
</dbReference>
<dbReference type="AlphaFoldDB" id="D1B836"/>
<evidence type="ECO:0000256" key="1">
    <source>
        <dbReference type="ARBA" id="ARBA00023015"/>
    </source>
</evidence>
<dbReference type="Pfam" id="PF07729">
    <property type="entry name" value="FCD"/>
    <property type="match status" value="1"/>
</dbReference>
<dbReference type="InterPro" id="IPR036388">
    <property type="entry name" value="WH-like_DNA-bd_sf"/>
</dbReference>
<dbReference type="HOGENOM" id="CLU_017584_5_0_0"/>
<protein>
    <submittedName>
        <fullName evidence="5">Transcriptional regulator, GntR family</fullName>
    </submittedName>
</protein>
<evidence type="ECO:0000259" key="4">
    <source>
        <dbReference type="PROSITE" id="PS50949"/>
    </source>
</evidence>
<dbReference type="Gene3D" id="1.10.10.10">
    <property type="entry name" value="Winged helix-like DNA-binding domain superfamily/Winged helix DNA-binding domain"/>
    <property type="match status" value="1"/>
</dbReference>
<dbReference type="EnsemblBacteria" id="ACZ18439">
    <property type="protein sequence ID" value="ACZ18439"/>
    <property type="gene ID" value="Taci_0200"/>
</dbReference>
<gene>
    <name evidence="5" type="ordered locus">Taci_0200</name>
</gene>
<dbReference type="RefSeq" id="WP_012868955.1">
    <property type="nucleotide sequence ID" value="NC_013522.1"/>
</dbReference>
<dbReference type="SUPFAM" id="SSF48008">
    <property type="entry name" value="GntR ligand-binding domain-like"/>
    <property type="match status" value="1"/>
</dbReference>
<dbReference type="InterPro" id="IPR008920">
    <property type="entry name" value="TF_FadR/GntR_C"/>
</dbReference>
<dbReference type="PROSITE" id="PS50949">
    <property type="entry name" value="HTH_GNTR"/>
    <property type="match status" value="1"/>
</dbReference>
<dbReference type="EMBL" id="CP001818">
    <property type="protein sequence ID" value="ACZ18439.1"/>
    <property type="molecule type" value="Genomic_DNA"/>
</dbReference>
<dbReference type="eggNOG" id="COG1802">
    <property type="taxonomic scope" value="Bacteria"/>
</dbReference>
<evidence type="ECO:0000256" key="3">
    <source>
        <dbReference type="ARBA" id="ARBA00023163"/>
    </source>
</evidence>
<dbReference type="Proteomes" id="UP000002030">
    <property type="component" value="Chromosome"/>
</dbReference>
<name>D1B836_THEAS</name>
<dbReference type="InterPro" id="IPR011711">
    <property type="entry name" value="GntR_C"/>
</dbReference>
<dbReference type="OrthoDB" id="5093at2"/>
<keyword evidence="6" id="KW-1185">Reference proteome</keyword>
<dbReference type="PANTHER" id="PTHR43537">
    <property type="entry name" value="TRANSCRIPTIONAL REGULATOR, GNTR FAMILY"/>
    <property type="match status" value="1"/>
</dbReference>
<dbReference type="PATRIC" id="fig|525903.6.peg.204"/>
<dbReference type="SMART" id="SM00345">
    <property type="entry name" value="HTH_GNTR"/>
    <property type="match status" value="1"/>
</dbReference>
<dbReference type="SUPFAM" id="SSF46785">
    <property type="entry name" value="Winged helix' DNA-binding domain"/>
    <property type="match status" value="1"/>
</dbReference>
<keyword evidence="2" id="KW-0238">DNA-binding</keyword>
<dbReference type="Pfam" id="PF00392">
    <property type="entry name" value="GntR"/>
    <property type="match status" value="1"/>
</dbReference>
<dbReference type="PANTHER" id="PTHR43537:SF45">
    <property type="entry name" value="GNTR FAMILY REGULATORY PROTEIN"/>
    <property type="match status" value="1"/>
</dbReference>
<dbReference type="GO" id="GO:0003700">
    <property type="term" value="F:DNA-binding transcription factor activity"/>
    <property type="evidence" value="ECO:0007669"/>
    <property type="project" value="InterPro"/>
</dbReference>
<proteinExistence type="predicted"/>
<feature type="domain" description="HTH gntR-type" evidence="4">
    <location>
        <begin position="5"/>
        <end position="73"/>
    </location>
</feature>
<dbReference type="Gene3D" id="1.20.120.530">
    <property type="entry name" value="GntR ligand-binding domain-like"/>
    <property type="match status" value="1"/>
</dbReference>
<evidence type="ECO:0000313" key="5">
    <source>
        <dbReference type="EMBL" id="ACZ18439.1"/>
    </source>
</evidence>
<dbReference type="PRINTS" id="PR00035">
    <property type="entry name" value="HTHGNTR"/>
</dbReference>
<dbReference type="InterPro" id="IPR000524">
    <property type="entry name" value="Tscrpt_reg_HTH_GntR"/>
</dbReference>
<evidence type="ECO:0000256" key="2">
    <source>
        <dbReference type="ARBA" id="ARBA00023125"/>
    </source>
</evidence>
<organism evidence="5 6">
    <name type="scientific">Thermanaerovibrio acidaminovorans (strain ATCC 49978 / DSM 6589 / Su883)</name>
    <name type="common">Selenomonas acidaminovorans</name>
    <dbReference type="NCBI Taxonomy" id="525903"/>
    <lineage>
        <taxon>Bacteria</taxon>
        <taxon>Thermotogati</taxon>
        <taxon>Synergistota</taxon>
        <taxon>Synergistia</taxon>
        <taxon>Synergistales</taxon>
        <taxon>Synergistaceae</taxon>
        <taxon>Thermanaerovibrio</taxon>
    </lineage>
</organism>
<accession>D1B836</accession>
<dbReference type="GO" id="GO:0003677">
    <property type="term" value="F:DNA binding"/>
    <property type="evidence" value="ECO:0007669"/>
    <property type="project" value="UniProtKB-KW"/>
</dbReference>
<sequence>MEDQLGAMQKVESHVLSRIVSRRYLPGDRLTEPALAEELGLSRTPVRHALSALVSDGVLVREEGRRGYLIPRLTREDMTEVFSAREVLEGFMAQKAALAATGEDIGCLRAINAKEEALANLGDVEGYCAANDEFHMAVARMARNGYLMKAFKLVYWRSQLYVHALIDFLPPSEDGGSQSLLEHRRIVDAIERRDPEGARRAAEEHLRSTRGYRIAFGGREALFLDMFEGEKRHRRGRRAPGREDRI</sequence>
<keyword evidence="3" id="KW-0804">Transcription</keyword>
<dbReference type="STRING" id="525903.Taci_0200"/>
<reference evidence="5 6" key="1">
    <citation type="journal article" date="2009" name="Stand. Genomic Sci.">
        <title>Complete genome sequence of Thermanaerovibrio acidaminovorans type strain (Su883).</title>
        <authorList>
            <person name="Chovatia M."/>
            <person name="Sikorski J."/>
            <person name="Schroder M."/>
            <person name="Lapidus A."/>
            <person name="Nolan M."/>
            <person name="Tice H."/>
            <person name="Glavina Del Rio T."/>
            <person name="Copeland A."/>
            <person name="Cheng J.F."/>
            <person name="Lucas S."/>
            <person name="Chen F."/>
            <person name="Bruce D."/>
            <person name="Goodwin L."/>
            <person name="Pitluck S."/>
            <person name="Ivanova N."/>
            <person name="Mavromatis K."/>
            <person name="Ovchinnikova G."/>
            <person name="Pati A."/>
            <person name="Chen A."/>
            <person name="Palaniappan K."/>
            <person name="Land M."/>
            <person name="Hauser L."/>
            <person name="Chang Y.J."/>
            <person name="Jeffries C.D."/>
            <person name="Chain P."/>
            <person name="Saunders E."/>
            <person name="Detter J.C."/>
            <person name="Brettin T."/>
            <person name="Rohde M."/>
            <person name="Goker M."/>
            <person name="Spring S."/>
            <person name="Bristow J."/>
            <person name="Markowitz V."/>
            <person name="Hugenholtz P."/>
            <person name="Kyrpides N.C."/>
            <person name="Klenk H.P."/>
            <person name="Eisen J.A."/>
        </authorList>
    </citation>
    <scope>NUCLEOTIDE SEQUENCE [LARGE SCALE GENOMIC DNA]</scope>
    <source>
        <strain evidence="6">ATCC 49978 / DSM 6589 / Su883</strain>
    </source>
</reference>
<dbReference type="SMART" id="SM00895">
    <property type="entry name" value="FCD"/>
    <property type="match status" value="1"/>
</dbReference>
<evidence type="ECO:0000313" key="6">
    <source>
        <dbReference type="Proteomes" id="UP000002030"/>
    </source>
</evidence>
<keyword evidence="1" id="KW-0805">Transcription regulation</keyword>
<dbReference type="InterPro" id="IPR036390">
    <property type="entry name" value="WH_DNA-bd_sf"/>
</dbReference>
<dbReference type="KEGG" id="tai:Taci_0200"/>